<evidence type="ECO:0000256" key="5">
    <source>
        <dbReference type="ARBA" id="ARBA00022695"/>
    </source>
</evidence>
<dbReference type="Gene3D" id="3.10.150.10">
    <property type="entry name" value="DNA Polymerase III, subunit A, domain 2"/>
    <property type="match status" value="1"/>
</dbReference>
<sequence length="126" mass="14214">PDSNNVSFVVVKQDLDRLIKVMSAFSRENSSFKVLLDMRQSENRVFLSSVANEIGQNSVEIDAEVKNFGLEELKTAYFLRSLDEAISHIDGDKLLIETKGNISATVIKDLSDPDYLHILMPVRRDV</sequence>
<evidence type="ECO:0000256" key="3">
    <source>
        <dbReference type="ARBA" id="ARBA00022490"/>
    </source>
</evidence>
<proteinExistence type="inferred from homology"/>
<dbReference type="GO" id="GO:0009360">
    <property type="term" value="C:DNA polymerase III complex"/>
    <property type="evidence" value="ECO:0007669"/>
    <property type="project" value="InterPro"/>
</dbReference>
<gene>
    <name evidence="9" type="ORF">D6810_00705</name>
</gene>
<evidence type="ECO:0000256" key="1">
    <source>
        <dbReference type="ARBA" id="ARBA00004496"/>
    </source>
</evidence>
<evidence type="ECO:0000256" key="7">
    <source>
        <dbReference type="ARBA" id="ARBA00022932"/>
    </source>
</evidence>
<reference evidence="9 10" key="1">
    <citation type="submission" date="2018-10" db="EMBL/GenBank/DDBJ databases">
        <title>Thermophilic Lithotrophy and Phototrophy in an Intertidal, Iron-rich, Geothermal Spring.</title>
        <authorList>
            <person name="Ward L.M."/>
            <person name="Idei A."/>
            <person name="Nakagawa M."/>
            <person name="Ueno Y."/>
            <person name="Fischer W."/>
            <person name="Mcglynn S.E."/>
        </authorList>
    </citation>
    <scope>NUCLEOTIDE SEQUENCE [LARGE SCALE GENOMIC DNA]</scope>
    <source>
        <strain evidence="9">J137</strain>
    </source>
</reference>
<feature type="non-terminal residue" evidence="9">
    <location>
        <position position="1"/>
    </location>
</feature>
<dbReference type="GO" id="GO:0003887">
    <property type="term" value="F:DNA-directed DNA polymerase activity"/>
    <property type="evidence" value="ECO:0007669"/>
    <property type="project" value="UniProtKB-KW"/>
</dbReference>
<dbReference type="AlphaFoldDB" id="A0A3M0Z227"/>
<dbReference type="EMBL" id="RFKV01000024">
    <property type="protein sequence ID" value="RMD77526.1"/>
    <property type="molecule type" value="Genomic_DNA"/>
</dbReference>
<comment type="subcellular location">
    <subcellularLocation>
        <location evidence="1">Cytoplasm</location>
    </subcellularLocation>
</comment>
<protein>
    <submittedName>
        <fullName evidence="9">Uncharacterized protein</fullName>
    </submittedName>
</protein>
<organism evidence="9 10">
    <name type="scientific">Candidatus Dojkabacteria bacterium</name>
    <dbReference type="NCBI Taxonomy" id="2099670"/>
    <lineage>
        <taxon>Bacteria</taxon>
        <taxon>Candidatus Dojkabacteria</taxon>
    </lineage>
</organism>
<evidence type="ECO:0000313" key="10">
    <source>
        <dbReference type="Proteomes" id="UP000269410"/>
    </source>
</evidence>
<dbReference type="GO" id="GO:0003677">
    <property type="term" value="F:DNA binding"/>
    <property type="evidence" value="ECO:0007669"/>
    <property type="project" value="UniProtKB-KW"/>
</dbReference>
<comment type="caution">
    <text evidence="9">The sequence shown here is derived from an EMBL/GenBank/DDBJ whole genome shotgun (WGS) entry which is preliminary data.</text>
</comment>
<dbReference type="GO" id="GO:0005737">
    <property type="term" value="C:cytoplasm"/>
    <property type="evidence" value="ECO:0007669"/>
    <property type="project" value="UniProtKB-SubCell"/>
</dbReference>
<keyword evidence="3" id="KW-0963">Cytoplasm</keyword>
<evidence type="ECO:0000256" key="2">
    <source>
        <dbReference type="ARBA" id="ARBA00010752"/>
    </source>
</evidence>
<dbReference type="PANTHER" id="PTHR30478:SF0">
    <property type="entry name" value="BETA SLIDING CLAMP"/>
    <property type="match status" value="1"/>
</dbReference>
<evidence type="ECO:0000313" key="9">
    <source>
        <dbReference type="EMBL" id="RMD77526.1"/>
    </source>
</evidence>
<evidence type="ECO:0000256" key="8">
    <source>
        <dbReference type="ARBA" id="ARBA00023125"/>
    </source>
</evidence>
<keyword evidence="6" id="KW-0235">DNA replication</keyword>
<keyword evidence="5" id="KW-0548">Nucleotidyltransferase</keyword>
<evidence type="ECO:0000256" key="4">
    <source>
        <dbReference type="ARBA" id="ARBA00022679"/>
    </source>
</evidence>
<accession>A0A3M0Z227</accession>
<dbReference type="SUPFAM" id="SSF55979">
    <property type="entry name" value="DNA clamp"/>
    <property type="match status" value="1"/>
</dbReference>
<keyword evidence="7" id="KW-0239">DNA-directed DNA polymerase</keyword>
<keyword evidence="4" id="KW-0808">Transferase</keyword>
<name>A0A3M0Z227_9BACT</name>
<comment type="similarity">
    <text evidence="2">Belongs to the beta sliding clamp family.</text>
</comment>
<dbReference type="GO" id="GO:0006271">
    <property type="term" value="P:DNA strand elongation involved in DNA replication"/>
    <property type="evidence" value="ECO:0007669"/>
    <property type="project" value="TreeGrafter"/>
</dbReference>
<keyword evidence="8" id="KW-0238">DNA-binding</keyword>
<dbReference type="Proteomes" id="UP000269410">
    <property type="component" value="Unassembled WGS sequence"/>
</dbReference>
<dbReference type="PANTHER" id="PTHR30478">
    <property type="entry name" value="DNA POLYMERASE III SUBUNIT BETA"/>
    <property type="match status" value="1"/>
</dbReference>
<evidence type="ECO:0000256" key="6">
    <source>
        <dbReference type="ARBA" id="ARBA00022705"/>
    </source>
</evidence>
<dbReference type="InterPro" id="IPR046938">
    <property type="entry name" value="DNA_clamp_sf"/>
</dbReference>
<dbReference type="InterPro" id="IPR001001">
    <property type="entry name" value="DNA_polIII_beta"/>
</dbReference>